<evidence type="ECO:0000313" key="1">
    <source>
        <dbReference type="EMBL" id="EIT73623.1"/>
    </source>
</evidence>
<gene>
    <name evidence="1" type="ORF">Ao3042_10456</name>
</gene>
<dbReference type="HOGENOM" id="CLU_1948361_0_0_1"/>
<dbReference type="Proteomes" id="UP000002812">
    <property type="component" value="Unassembled WGS sequence"/>
</dbReference>
<proteinExistence type="predicted"/>
<accession>I8TIR4</accession>
<reference evidence="1 2" key="1">
    <citation type="journal article" date="2012" name="Eukaryot. Cell">
        <title>Draft genome sequence of Aspergillus oryzae strain 3.042.</title>
        <authorList>
            <person name="Zhao G."/>
            <person name="Yao Y."/>
            <person name="Qi W."/>
            <person name="Wang C."/>
            <person name="Hou L."/>
            <person name="Zeng B."/>
            <person name="Cao X."/>
        </authorList>
    </citation>
    <scope>NUCLEOTIDE SEQUENCE [LARGE SCALE GENOMIC DNA]</scope>
    <source>
        <strain evidence="1 2">3.042</strain>
    </source>
</reference>
<organism evidence="1 2">
    <name type="scientific">Aspergillus oryzae (strain 3.042)</name>
    <name type="common">Yellow koji mold</name>
    <dbReference type="NCBI Taxonomy" id="1160506"/>
    <lineage>
        <taxon>Eukaryota</taxon>
        <taxon>Fungi</taxon>
        <taxon>Dikarya</taxon>
        <taxon>Ascomycota</taxon>
        <taxon>Pezizomycotina</taxon>
        <taxon>Eurotiomycetes</taxon>
        <taxon>Eurotiomycetidae</taxon>
        <taxon>Eurotiales</taxon>
        <taxon>Aspergillaceae</taxon>
        <taxon>Aspergillus</taxon>
        <taxon>Aspergillus subgen. Circumdati</taxon>
    </lineage>
</organism>
<sequence length="129" mass="14767">MNSRGSIFSKFIHVFLFWMKQGFGVSLPTPLHIQYHYLFCKLFSFRAALYVYTLSFWSFIPTNTISTSPWKRSTNADSVIDEKLEQHSTIVPSYSSISKQKMTHSPKHKAPFSSPTTPPLTILKLAVYG</sequence>
<dbReference type="EMBL" id="AKHY01000199">
    <property type="protein sequence ID" value="EIT73623.1"/>
    <property type="molecule type" value="Genomic_DNA"/>
</dbReference>
<evidence type="ECO:0000313" key="2">
    <source>
        <dbReference type="Proteomes" id="UP000002812"/>
    </source>
</evidence>
<dbReference type="AlphaFoldDB" id="I8TIR4"/>
<comment type="caution">
    <text evidence="1">The sequence shown here is derived from an EMBL/GenBank/DDBJ whole genome shotgun (WGS) entry which is preliminary data.</text>
</comment>
<protein>
    <submittedName>
        <fullName evidence="1">Uncharacterized protein</fullName>
    </submittedName>
</protein>
<reference evidence="2" key="2">
    <citation type="submission" date="2012-06" db="EMBL/GenBank/DDBJ databases">
        <title>Comparative genomic analyses of Aspergillus oryzae 3.042 and A. oryzae RIB40 for soy-sauce fermentation.</title>
        <authorList>
            <person name="Zhao G."/>
            <person name="Hou L."/>
            <person name="Wang C."/>
            <person name="Cao X."/>
        </authorList>
    </citation>
    <scope>NUCLEOTIDE SEQUENCE [LARGE SCALE GENOMIC DNA]</scope>
    <source>
        <strain evidence="2">3.042</strain>
    </source>
</reference>
<name>I8TIR4_ASPO3</name>